<evidence type="ECO:0000256" key="1">
    <source>
        <dbReference type="SAM" id="Phobius"/>
    </source>
</evidence>
<sequence>MVTCAFGSYSVEVSASMKSKYNYTSQNWFPKVTAALVPGNVLTFGVVGIVGVLTHVDSAPRAASAQFLVWLTVLLWCILLPLCFLFSNGKRAWNYLSISAFCAWALFFALKALQI</sequence>
<comment type="caution">
    <text evidence="2">The sequence shown here is derived from an EMBL/GenBank/DDBJ whole genome shotgun (WGS) entry which is preliminary data.</text>
</comment>
<accession>A0A2G4RDW7</accession>
<dbReference type="RefSeq" id="WP_042787353.1">
    <property type="nucleotide sequence ID" value="NZ_PEBQ01000067.1"/>
</dbReference>
<dbReference type="Proteomes" id="UP000228751">
    <property type="component" value="Unassembled WGS sequence"/>
</dbReference>
<keyword evidence="1" id="KW-0472">Membrane</keyword>
<gene>
    <name evidence="2" type="ORF">CSR02_04500</name>
</gene>
<dbReference type="AlphaFoldDB" id="A0A2G4RDW7"/>
<evidence type="ECO:0000313" key="2">
    <source>
        <dbReference type="EMBL" id="PHY94756.1"/>
    </source>
</evidence>
<evidence type="ECO:0000313" key="3">
    <source>
        <dbReference type="Proteomes" id="UP000228751"/>
    </source>
</evidence>
<protein>
    <submittedName>
        <fullName evidence="2">Uncharacterized protein</fullName>
    </submittedName>
</protein>
<keyword evidence="1" id="KW-1133">Transmembrane helix</keyword>
<feature type="transmembrane region" description="Helical" evidence="1">
    <location>
        <begin position="93"/>
        <end position="113"/>
    </location>
</feature>
<keyword evidence="3" id="KW-1185">Reference proteome</keyword>
<proteinExistence type="predicted"/>
<dbReference type="OrthoDB" id="7509319at2"/>
<dbReference type="EMBL" id="PEBQ01000067">
    <property type="protein sequence ID" value="PHY94756.1"/>
    <property type="molecule type" value="Genomic_DNA"/>
</dbReference>
<reference evidence="2 3" key="1">
    <citation type="submission" date="2017-10" db="EMBL/GenBank/DDBJ databases">
        <title>Genomic analysis of the genus Acetobacter.</title>
        <authorList>
            <person name="Kim K.H."/>
            <person name="Chun B.H."/>
            <person name="Son A.R."/>
            <person name="Jeon C.O."/>
        </authorList>
    </citation>
    <scope>NUCLEOTIDE SEQUENCE [LARGE SCALE GENOMIC DNA]</scope>
    <source>
        <strain evidence="2 3">LHT 2458</strain>
    </source>
</reference>
<keyword evidence="1" id="KW-0812">Transmembrane</keyword>
<feature type="transmembrane region" description="Helical" evidence="1">
    <location>
        <begin position="32"/>
        <end position="55"/>
    </location>
</feature>
<organism evidence="2 3">
    <name type="scientific">Acetobacter pomorum</name>
    <dbReference type="NCBI Taxonomy" id="65959"/>
    <lineage>
        <taxon>Bacteria</taxon>
        <taxon>Pseudomonadati</taxon>
        <taxon>Pseudomonadota</taxon>
        <taxon>Alphaproteobacteria</taxon>
        <taxon>Acetobacterales</taxon>
        <taxon>Acetobacteraceae</taxon>
        <taxon>Acetobacter</taxon>
    </lineage>
</organism>
<feature type="transmembrane region" description="Helical" evidence="1">
    <location>
        <begin position="67"/>
        <end position="87"/>
    </location>
</feature>
<name>A0A2G4RDW7_9PROT</name>